<dbReference type="EMBL" id="JABANE010000084">
    <property type="protein sequence ID" value="NME71053.1"/>
    <property type="molecule type" value="Genomic_DNA"/>
</dbReference>
<proteinExistence type="inferred from homology"/>
<dbReference type="FunFam" id="3.40.50.720:FF:000084">
    <property type="entry name" value="Short-chain dehydrogenase reductase"/>
    <property type="match status" value="1"/>
</dbReference>
<dbReference type="Proteomes" id="UP000576082">
    <property type="component" value="Unassembled WGS sequence"/>
</dbReference>
<evidence type="ECO:0000256" key="3">
    <source>
        <dbReference type="RuleBase" id="RU000363"/>
    </source>
</evidence>
<evidence type="ECO:0000313" key="4">
    <source>
        <dbReference type="EMBL" id="NME71053.1"/>
    </source>
</evidence>
<organism evidence="4 5">
    <name type="scientific">Flammeovirga aprica JL-4</name>
    <dbReference type="NCBI Taxonomy" id="694437"/>
    <lineage>
        <taxon>Bacteria</taxon>
        <taxon>Pseudomonadati</taxon>
        <taxon>Bacteroidota</taxon>
        <taxon>Cytophagia</taxon>
        <taxon>Cytophagales</taxon>
        <taxon>Flammeovirgaceae</taxon>
        <taxon>Flammeovirga</taxon>
    </lineage>
</organism>
<dbReference type="RefSeq" id="WP_169659276.1">
    <property type="nucleotide sequence ID" value="NZ_JABANE010000084.1"/>
</dbReference>
<gene>
    <name evidence="4" type="ORF">HHU12_24000</name>
</gene>
<accession>A0A7X9XBU7</accession>
<comment type="caution">
    <text evidence="4">The sequence shown here is derived from an EMBL/GenBank/DDBJ whole genome shotgun (WGS) entry which is preliminary data.</text>
</comment>
<protein>
    <submittedName>
        <fullName evidence="4">SDR family oxidoreductase</fullName>
    </submittedName>
</protein>
<dbReference type="InterPro" id="IPR002347">
    <property type="entry name" value="SDR_fam"/>
</dbReference>
<dbReference type="InterPro" id="IPR020904">
    <property type="entry name" value="Sc_DH/Rdtase_CS"/>
</dbReference>
<dbReference type="PRINTS" id="PR00081">
    <property type="entry name" value="GDHRDH"/>
</dbReference>
<comment type="similarity">
    <text evidence="1 3">Belongs to the short-chain dehydrogenases/reductases (SDR) family.</text>
</comment>
<name>A0A7X9XBU7_9BACT</name>
<keyword evidence="5" id="KW-1185">Reference proteome</keyword>
<dbReference type="PANTHER" id="PTHR42760:SF37">
    <property type="entry name" value="CLAVALDEHYDE DEHYDROGENASE"/>
    <property type="match status" value="1"/>
</dbReference>
<reference evidence="4 5" key="1">
    <citation type="submission" date="2020-04" db="EMBL/GenBank/DDBJ databases">
        <title>Flammeovirga sp. SR4, a novel species isolated from seawater.</title>
        <authorList>
            <person name="Wang X."/>
        </authorList>
    </citation>
    <scope>NUCLEOTIDE SEQUENCE [LARGE SCALE GENOMIC DNA]</scope>
    <source>
        <strain evidence="4 5">ATCC 23126</strain>
    </source>
</reference>
<dbReference type="PANTHER" id="PTHR42760">
    <property type="entry name" value="SHORT-CHAIN DEHYDROGENASES/REDUCTASES FAMILY MEMBER"/>
    <property type="match status" value="1"/>
</dbReference>
<evidence type="ECO:0000313" key="5">
    <source>
        <dbReference type="Proteomes" id="UP000576082"/>
    </source>
</evidence>
<keyword evidence="2" id="KW-0560">Oxidoreductase</keyword>
<dbReference type="InterPro" id="IPR036291">
    <property type="entry name" value="NAD(P)-bd_dom_sf"/>
</dbReference>
<evidence type="ECO:0000256" key="1">
    <source>
        <dbReference type="ARBA" id="ARBA00006484"/>
    </source>
</evidence>
<dbReference type="Gene3D" id="3.40.50.720">
    <property type="entry name" value="NAD(P)-binding Rossmann-like Domain"/>
    <property type="match status" value="1"/>
</dbReference>
<dbReference type="SUPFAM" id="SSF51735">
    <property type="entry name" value="NAD(P)-binding Rossmann-fold domains"/>
    <property type="match status" value="1"/>
</dbReference>
<dbReference type="AlphaFoldDB" id="A0A7X9XBU7"/>
<dbReference type="PROSITE" id="PS00061">
    <property type="entry name" value="ADH_SHORT"/>
    <property type="match status" value="1"/>
</dbReference>
<sequence>MKNLEGKTAIITGGGTGVGKAIAHKLINEGVNVVLASRSTQHLTPTAEALNALGKGKAIAIALDVRKKANCLEVAQQTVDEFGSIDFLVNNAGLGVGSLIQDTTEEDWDMVIDTNLKGTFFMMQAVLPTMIKQKSGCILNIASQAAKRGYAQAGPYCASKFGVVGLADALQEEVYEHGILVHSLNPALIQTPTPEKEEDRNYDILQVEDLAETVAFVFKMPDRVKIDDIGLYARPSDRTRT</sequence>
<dbReference type="PRINTS" id="PR00080">
    <property type="entry name" value="SDRFAMILY"/>
</dbReference>
<dbReference type="CDD" id="cd05233">
    <property type="entry name" value="SDR_c"/>
    <property type="match status" value="1"/>
</dbReference>
<dbReference type="Pfam" id="PF00106">
    <property type="entry name" value="adh_short"/>
    <property type="match status" value="1"/>
</dbReference>
<evidence type="ECO:0000256" key="2">
    <source>
        <dbReference type="ARBA" id="ARBA00023002"/>
    </source>
</evidence>
<dbReference type="GO" id="GO:0016616">
    <property type="term" value="F:oxidoreductase activity, acting on the CH-OH group of donors, NAD or NADP as acceptor"/>
    <property type="evidence" value="ECO:0007669"/>
    <property type="project" value="TreeGrafter"/>
</dbReference>